<sequence>MRDIREKIRQEVQALTEQANAAQEARAQRRATVRSVQRSARMEGQPVSAQTAALLDRYAEGTLSSDDVLRQLDQRYKR</sequence>
<gene>
    <name evidence="3" type="ORF">DEIPH_ctg014orf0003</name>
</gene>
<dbReference type="PATRIC" id="fig|1476583.3.peg.988"/>
<name>A0A016QSA9_9DEIO</name>
<dbReference type="InterPro" id="IPR041535">
    <property type="entry name" value="VbhA"/>
</dbReference>
<keyword evidence="4" id="KW-1185">Reference proteome</keyword>
<protein>
    <recommendedName>
        <fullName evidence="2">Antitoxin VbhA domain-containing protein</fullName>
    </recommendedName>
</protein>
<evidence type="ECO:0000256" key="1">
    <source>
        <dbReference type="SAM" id="MobiDB-lite"/>
    </source>
</evidence>
<dbReference type="InterPro" id="IPR033788">
    <property type="entry name" value="VbhA-like"/>
</dbReference>
<dbReference type="OrthoDB" id="9930548at2"/>
<feature type="domain" description="Antitoxin VbhA" evidence="2">
    <location>
        <begin position="29"/>
        <end position="75"/>
    </location>
</feature>
<evidence type="ECO:0000259" key="2">
    <source>
        <dbReference type="Pfam" id="PF18495"/>
    </source>
</evidence>
<dbReference type="STRING" id="1476583.DEIPH_ctg014orf0003"/>
<reference evidence="3 4" key="1">
    <citation type="submission" date="2014-03" db="EMBL/GenBank/DDBJ databases">
        <title>Draft genome sequence of Deinococcus phoenicis 1P10ME.</title>
        <authorList>
            <person name="Stepanov V.G."/>
            <person name="Vaishampayan P."/>
            <person name="Venkateswaran K."/>
            <person name="Fox G.E."/>
        </authorList>
    </citation>
    <scope>NUCLEOTIDE SEQUENCE [LARGE SCALE GENOMIC DNA]</scope>
    <source>
        <strain evidence="3 4">1P10ME</strain>
    </source>
</reference>
<proteinExistence type="predicted"/>
<dbReference type="CDD" id="cd11586">
    <property type="entry name" value="VbhA_like"/>
    <property type="match status" value="1"/>
</dbReference>
<dbReference type="Proteomes" id="UP000020492">
    <property type="component" value="Unassembled WGS sequence"/>
</dbReference>
<dbReference type="AlphaFoldDB" id="A0A016QSA9"/>
<dbReference type="Pfam" id="PF18495">
    <property type="entry name" value="VbhA"/>
    <property type="match status" value="1"/>
</dbReference>
<dbReference type="RefSeq" id="WP_034354803.1">
    <property type="nucleotide sequence ID" value="NZ_JHAC01000014.1"/>
</dbReference>
<dbReference type="InterPro" id="IPR043038">
    <property type="entry name" value="VbhA_sf"/>
</dbReference>
<evidence type="ECO:0000313" key="4">
    <source>
        <dbReference type="Proteomes" id="UP000020492"/>
    </source>
</evidence>
<comment type="caution">
    <text evidence="3">The sequence shown here is derived from an EMBL/GenBank/DDBJ whole genome shotgun (WGS) entry which is preliminary data.</text>
</comment>
<organism evidence="3 4">
    <name type="scientific">Deinococcus phoenicis</name>
    <dbReference type="NCBI Taxonomy" id="1476583"/>
    <lineage>
        <taxon>Bacteria</taxon>
        <taxon>Thermotogati</taxon>
        <taxon>Deinococcota</taxon>
        <taxon>Deinococci</taxon>
        <taxon>Deinococcales</taxon>
        <taxon>Deinococcaceae</taxon>
        <taxon>Deinococcus</taxon>
    </lineage>
</organism>
<dbReference type="Gene3D" id="1.10.8.1050">
    <property type="entry name" value="Antitoxin VbhA-like"/>
    <property type="match status" value="1"/>
</dbReference>
<evidence type="ECO:0000313" key="3">
    <source>
        <dbReference type="EMBL" id="EYB68876.1"/>
    </source>
</evidence>
<dbReference type="EMBL" id="JHAC01000014">
    <property type="protein sequence ID" value="EYB68876.1"/>
    <property type="molecule type" value="Genomic_DNA"/>
</dbReference>
<accession>A0A016QSA9</accession>
<feature type="region of interest" description="Disordered" evidence="1">
    <location>
        <begin position="19"/>
        <end position="48"/>
    </location>
</feature>